<comment type="subcellular location">
    <subcellularLocation>
        <location evidence="1">Membrane</location>
    </subcellularLocation>
</comment>
<dbReference type="OrthoDB" id="5728337at2"/>
<dbReference type="Proteomes" id="UP000252733">
    <property type="component" value="Unassembled WGS sequence"/>
</dbReference>
<evidence type="ECO:0000256" key="5">
    <source>
        <dbReference type="ARBA" id="ARBA00023136"/>
    </source>
</evidence>
<dbReference type="PANTHER" id="PTHR11920">
    <property type="entry name" value="GUANYLYL CYCLASE"/>
    <property type="match status" value="1"/>
</dbReference>
<dbReference type="GO" id="GO:0009190">
    <property type="term" value="P:cyclic nucleotide biosynthetic process"/>
    <property type="evidence" value="ECO:0007669"/>
    <property type="project" value="InterPro"/>
</dbReference>
<evidence type="ECO:0000256" key="3">
    <source>
        <dbReference type="ARBA" id="ARBA00022741"/>
    </source>
</evidence>
<keyword evidence="4 7" id="KW-1133">Transmembrane helix</keyword>
<feature type="transmembrane region" description="Helical" evidence="7">
    <location>
        <begin position="6"/>
        <end position="25"/>
    </location>
</feature>
<proteinExistence type="predicted"/>
<dbReference type="RefSeq" id="WP_106152153.1">
    <property type="nucleotide sequence ID" value="NZ_QPIZ01000016.1"/>
</dbReference>
<dbReference type="InterPro" id="IPR006674">
    <property type="entry name" value="HD_domain"/>
</dbReference>
<dbReference type="SMART" id="SM00044">
    <property type="entry name" value="CYCc"/>
    <property type="match status" value="1"/>
</dbReference>
<dbReference type="GO" id="GO:0004016">
    <property type="term" value="F:adenylate cyclase activity"/>
    <property type="evidence" value="ECO:0007669"/>
    <property type="project" value="UniProtKB-ARBA"/>
</dbReference>
<protein>
    <submittedName>
        <fullName evidence="9">Class 3 adenylate cyclase</fullName>
    </submittedName>
</protein>
<name>A0A2T0XR76_9BACT</name>
<accession>A0A2T0XR76</accession>
<dbReference type="GO" id="GO:0000166">
    <property type="term" value="F:nucleotide binding"/>
    <property type="evidence" value="ECO:0007669"/>
    <property type="project" value="UniProtKB-KW"/>
</dbReference>
<dbReference type="PROSITE" id="PS50125">
    <property type="entry name" value="GUANYLATE_CYCLASE_2"/>
    <property type="match status" value="1"/>
</dbReference>
<dbReference type="CDD" id="cd00077">
    <property type="entry name" value="HDc"/>
    <property type="match status" value="1"/>
</dbReference>
<keyword evidence="10" id="KW-1185">Reference proteome</keyword>
<comment type="caution">
    <text evidence="9">The sequence shown here is derived from an EMBL/GenBank/DDBJ whole genome shotgun (WGS) entry which is preliminary data.</text>
</comment>
<evidence type="ECO:0000313" key="9">
    <source>
        <dbReference type="EMBL" id="RCW31982.1"/>
    </source>
</evidence>
<dbReference type="Gene3D" id="1.10.3210.10">
    <property type="entry name" value="Hypothetical protein af1432"/>
    <property type="match status" value="1"/>
</dbReference>
<dbReference type="Pfam" id="PF00211">
    <property type="entry name" value="Guanylate_cyc"/>
    <property type="match status" value="1"/>
</dbReference>
<evidence type="ECO:0000256" key="4">
    <source>
        <dbReference type="ARBA" id="ARBA00022989"/>
    </source>
</evidence>
<keyword evidence="3" id="KW-0547">Nucleotide-binding</keyword>
<dbReference type="STRING" id="1168289.GCA_000259075_00399"/>
<dbReference type="AlphaFoldDB" id="A0A2T0XR76"/>
<dbReference type="GO" id="GO:0016020">
    <property type="term" value="C:membrane"/>
    <property type="evidence" value="ECO:0007669"/>
    <property type="project" value="UniProtKB-SubCell"/>
</dbReference>
<dbReference type="InterPro" id="IPR003607">
    <property type="entry name" value="HD/PDEase_dom"/>
</dbReference>
<dbReference type="Gene3D" id="3.30.70.1230">
    <property type="entry name" value="Nucleotide cyclase"/>
    <property type="match status" value="1"/>
</dbReference>
<dbReference type="CDD" id="cd07302">
    <property type="entry name" value="CHD"/>
    <property type="match status" value="1"/>
</dbReference>
<evidence type="ECO:0000256" key="2">
    <source>
        <dbReference type="ARBA" id="ARBA00022692"/>
    </source>
</evidence>
<dbReference type="PANTHER" id="PTHR11920:SF335">
    <property type="entry name" value="GUANYLATE CYCLASE"/>
    <property type="match status" value="1"/>
</dbReference>
<evidence type="ECO:0000259" key="8">
    <source>
        <dbReference type="PROSITE" id="PS50125"/>
    </source>
</evidence>
<dbReference type="SUPFAM" id="SSF55073">
    <property type="entry name" value="Nucleotide cyclase"/>
    <property type="match status" value="1"/>
</dbReference>
<dbReference type="GO" id="GO:0035556">
    <property type="term" value="P:intracellular signal transduction"/>
    <property type="evidence" value="ECO:0007669"/>
    <property type="project" value="InterPro"/>
</dbReference>
<sequence length="478" mass="55046">MVLFLMTYTWFAVGLGALLLIFLVFRIRRYIQARVEILTAERVALAMKVKEKAHRIQGQYDSDSIVYTHQGPKKKSRKYQKVTVLFADIQGFTRIVEQLNPEMLIDELDQFFLHFDAIVEKYGIEKIKTIGDAYMCAGGLPVKNSTNPIEVVLAAIEMQNYMNEMRRVKMLEHKEYWELRIGVHTGPVISGMVGRKKISFDIWGDTVNIASRMESSGIAGEINISGTTWQLVNEFFVGEYRGKMPVKYKGETDMYFVKGILPELSLDGEGKQPNELFRIRLQHIRFADMEQAVLNRLENELPSELTYHNMKHTVDVVTQVEIIGRGEGIGEEEMLLLKTAALFHDTGFLIEKDHHEDYSIDLAREVMQLYDFPDEQIEEVCQLINVTRPEAEPRNHLEAILKDADLDYLGRSDFLPVSNNLYNEVQQLNGSLSQGDWNKKQINFIAGHKYYTNTAKKLRQVKKEKQLKGLRDLDGEKP</sequence>
<evidence type="ECO:0000256" key="6">
    <source>
        <dbReference type="ARBA" id="ARBA00023239"/>
    </source>
</evidence>
<organism evidence="9 10">
    <name type="scientific">Marinilabilia salmonicolor</name>
    <dbReference type="NCBI Taxonomy" id="989"/>
    <lineage>
        <taxon>Bacteria</taxon>
        <taxon>Pseudomonadati</taxon>
        <taxon>Bacteroidota</taxon>
        <taxon>Bacteroidia</taxon>
        <taxon>Marinilabiliales</taxon>
        <taxon>Marinilabiliaceae</taxon>
        <taxon>Marinilabilia</taxon>
    </lineage>
</organism>
<evidence type="ECO:0000313" key="10">
    <source>
        <dbReference type="Proteomes" id="UP000252733"/>
    </source>
</evidence>
<evidence type="ECO:0000256" key="7">
    <source>
        <dbReference type="SAM" id="Phobius"/>
    </source>
</evidence>
<dbReference type="InterPro" id="IPR001054">
    <property type="entry name" value="A/G_cyclase"/>
</dbReference>
<keyword evidence="2 7" id="KW-0812">Transmembrane</keyword>
<feature type="domain" description="Guanylate cyclase" evidence="8">
    <location>
        <begin position="83"/>
        <end position="214"/>
    </location>
</feature>
<reference evidence="9 10" key="1">
    <citation type="submission" date="2018-07" db="EMBL/GenBank/DDBJ databases">
        <title>Freshwater and sediment microbial communities from various areas in North America, analyzing microbe dynamics in response to fracking.</title>
        <authorList>
            <person name="Lamendella R."/>
        </authorList>
    </citation>
    <scope>NUCLEOTIDE SEQUENCE [LARGE SCALE GENOMIC DNA]</scope>
    <source>
        <strain evidence="9 10">160A</strain>
    </source>
</reference>
<dbReference type="Pfam" id="PF01966">
    <property type="entry name" value="HD"/>
    <property type="match status" value="1"/>
</dbReference>
<keyword evidence="6" id="KW-0456">Lyase</keyword>
<dbReference type="InterPro" id="IPR050401">
    <property type="entry name" value="Cyclic_nucleotide_synthase"/>
</dbReference>
<evidence type="ECO:0000256" key="1">
    <source>
        <dbReference type="ARBA" id="ARBA00004370"/>
    </source>
</evidence>
<keyword evidence="5 7" id="KW-0472">Membrane</keyword>
<dbReference type="EMBL" id="QPIZ01000016">
    <property type="protein sequence ID" value="RCW31982.1"/>
    <property type="molecule type" value="Genomic_DNA"/>
</dbReference>
<dbReference type="SUPFAM" id="SSF109604">
    <property type="entry name" value="HD-domain/PDEase-like"/>
    <property type="match status" value="1"/>
</dbReference>
<gene>
    <name evidence="9" type="ORF">DFO77_11649</name>
</gene>
<dbReference type="InterPro" id="IPR029787">
    <property type="entry name" value="Nucleotide_cyclase"/>
</dbReference>